<reference evidence="5 6" key="1">
    <citation type="journal article" date="2020" name="bioRxiv">
        <title>Sequence and annotation of 42 cannabis genomes reveals extensive copy number variation in cannabinoid synthesis and pathogen resistance genes.</title>
        <authorList>
            <person name="Mckernan K.J."/>
            <person name="Helbert Y."/>
            <person name="Kane L.T."/>
            <person name="Ebling H."/>
            <person name="Zhang L."/>
            <person name="Liu B."/>
            <person name="Eaton Z."/>
            <person name="Mclaughlin S."/>
            <person name="Kingan S."/>
            <person name="Baybayan P."/>
            <person name="Concepcion G."/>
            <person name="Jordan M."/>
            <person name="Riva A."/>
            <person name="Barbazuk W."/>
            <person name="Harkins T."/>
        </authorList>
    </citation>
    <scope>NUCLEOTIDE SEQUENCE [LARGE SCALE GENOMIC DNA]</scope>
    <source>
        <strain evidence="6">cv. Jamaican Lion 4</strain>
        <tissue evidence="5">Leaf</tissue>
    </source>
</reference>
<evidence type="ECO:0000313" key="6">
    <source>
        <dbReference type="Proteomes" id="UP000583929"/>
    </source>
</evidence>
<comment type="similarity">
    <text evidence="1">Belongs to the FPP family.</text>
</comment>
<accession>A0A7J6F1U1</accession>
<dbReference type="AlphaFoldDB" id="A0A7J6F1U1"/>
<dbReference type="PANTHER" id="PTHR31580:SF22">
    <property type="entry name" value="FILAMENT-LIKE PLANT PROTEIN 7"/>
    <property type="match status" value="1"/>
</dbReference>
<evidence type="ECO:0000256" key="1">
    <source>
        <dbReference type="ARBA" id="ARBA00005921"/>
    </source>
</evidence>
<feature type="region of interest" description="Disordered" evidence="4">
    <location>
        <begin position="534"/>
        <end position="573"/>
    </location>
</feature>
<proteinExistence type="inferred from homology"/>
<feature type="compositionally biased region" description="Polar residues" evidence="4">
    <location>
        <begin position="340"/>
        <end position="359"/>
    </location>
</feature>
<evidence type="ECO:0000313" key="5">
    <source>
        <dbReference type="EMBL" id="KAF4364671.1"/>
    </source>
</evidence>
<evidence type="ECO:0000256" key="3">
    <source>
        <dbReference type="SAM" id="Coils"/>
    </source>
</evidence>
<evidence type="ECO:0008006" key="7">
    <source>
        <dbReference type="Google" id="ProtNLM"/>
    </source>
</evidence>
<evidence type="ECO:0000256" key="4">
    <source>
        <dbReference type="SAM" id="MobiDB-lite"/>
    </source>
</evidence>
<feature type="region of interest" description="Disordered" evidence="4">
    <location>
        <begin position="452"/>
        <end position="478"/>
    </location>
</feature>
<feature type="region of interest" description="Disordered" evidence="4">
    <location>
        <begin position="900"/>
        <end position="919"/>
    </location>
</feature>
<feature type="compositionally biased region" description="Low complexity" evidence="4">
    <location>
        <begin position="900"/>
        <end position="909"/>
    </location>
</feature>
<feature type="compositionally biased region" description="Polar residues" evidence="4">
    <location>
        <begin position="557"/>
        <end position="573"/>
    </location>
</feature>
<dbReference type="EMBL" id="JAATIQ010000280">
    <property type="protein sequence ID" value="KAF4364671.1"/>
    <property type="molecule type" value="Genomic_DNA"/>
</dbReference>
<evidence type="ECO:0000256" key="2">
    <source>
        <dbReference type="ARBA" id="ARBA00023054"/>
    </source>
</evidence>
<feature type="coiled-coil region" evidence="3">
    <location>
        <begin position="25"/>
        <end position="108"/>
    </location>
</feature>
<feature type="coiled-coil region" evidence="3">
    <location>
        <begin position="142"/>
        <end position="225"/>
    </location>
</feature>
<dbReference type="PANTHER" id="PTHR31580">
    <property type="entry name" value="FILAMENT-LIKE PLANT PROTEIN 4"/>
    <property type="match status" value="1"/>
</dbReference>
<keyword evidence="2 3" id="KW-0175">Coiled coil</keyword>
<dbReference type="Proteomes" id="UP000583929">
    <property type="component" value="Unassembled WGS sequence"/>
</dbReference>
<feature type="region of interest" description="Disordered" evidence="4">
    <location>
        <begin position="933"/>
        <end position="957"/>
    </location>
</feature>
<dbReference type="InterPro" id="IPR008587">
    <property type="entry name" value="FPP_plant"/>
</dbReference>
<organism evidence="5 6">
    <name type="scientific">Cannabis sativa</name>
    <name type="common">Hemp</name>
    <name type="synonym">Marijuana</name>
    <dbReference type="NCBI Taxonomy" id="3483"/>
    <lineage>
        <taxon>Eukaryota</taxon>
        <taxon>Viridiplantae</taxon>
        <taxon>Streptophyta</taxon>
        <taxon>Embryophyta</taxon>
        <taxon>Tracheophyta</taxon>
        <taxon>Spermatophyta</taxon>
        <taxon>Magnoliopsida</taxon>
        <taxon>eudicotyledons</taxon>
        <taxon>Gunneridae</taxon>
        <taxon>Pentapetalae</taxon>
        <taxon>rosids</taxon>
        <taxon>fabids</taxon>
        <taxon>Rosales</taxon>
        <taxon>Cannabaceae</taxon>
        <taxon>Cannabis</taxon>
    </lineage>
</organism>
<dbReference type="Gene3D" id="1.20.120.330">
    <property type="entry name" value="Nucleotidyltransferases domain 2"/>
    <property type="match status" value="1"/>
</dbReference>
<dbReference type="Pfam" id="PF05911">
    <property type="entry name" value="FPP"/>
    <property type="match status" value="1"/>
</dbReference>
<gene>
    <name evidence="5" type="ORF">G4B88_028594</name>
</gene>
<comment type="caution">
    <text evidence="5">The sequence shown here is derived from an EMBL/GenBank/DDBJ whole genome shotgun (WGS) entry which is preliminary data.</text>
</comment>
<name>A0A7J6F1U1_CANSA</name>
<protein>
    <recommendedName>
        <fullName evidence="7">Filament-like plant protein 7</fullName>
    </recommendedName>
</protein>
<sequence length="1023" mass="115749">MDTNKAWLWRKKSIEKNSVAIDKPLKGNEDEIQALLDEKVELEKNLKTLNDKLSSALSECNSKDELVEKHAKVALEAMKGWENAEEGAASLKLQLDEALQQRVAREERLSHLDAALKECMQQLRFVRDEQQQRIHDAVMQTSREFEKTQKVLEEKLAETNKRLAMVAAENAHRGKTLVLKEKLIEELSRQLSQVEADFSSLMNRLESTEKDNAAYKYEIRVLEKELEIRNEEREFNRRTADASHRQHLESVKKIAKLESECQRLRLLVRKRLPGPAAVLKMRNEVELLGRDYTETRRNSMGNSSLDTHSKRIILLTEQLCAMEEENKALRDVLIKKTNELQSSKNMSPHKASQLSQAESQIEESLKGSTLTEPRRNSFASHELSLASMSEVDSDDKASCAESWASALISELEHFRNEKQKGSLSKSVGASDINLMDDFVEMEKLAVDSVNKPAGENSSEVGGSQIVPVSDSESGFSDSNQEIKHSFNGVPVWLQDALKLVLEQNRATGRNFEDIIEDIKLALAHSTRPKPGELALAREGSNEFDESNLSDAKKSLEMDSSSGRTDVNISQDKNNQQLQPDMSKFICKMIELVEGIGIPSELKNSESPTGYMVRVLQWKSSELSDVLQQYLHACYDLLNGKADVGKFVEALTSSLEWIINHCFSLQDVSSMRDAIIKQCDWDESRSESEAEAGCIGHFAEADRAHIPRQQQLLHSNEESIILKNEKKELEGRLQSATDMRENLTKQLQESRKVIESLQAELQAFRKSKEMIEDQIENQKMMNEDLDTQLNAARGELIEAHQNFMTLEVELDNKNHSFEELQTTCVELQLQLESLKKETSDDTNLNEEQKQLRSDQEITAATEKLAECQETIINLGKQLKSLATPKEAVLFDKVIINPSNTDKTVTNTKTPTPKEDNKNTNHRTSLLDRMLAEDDTPTKNFKSPETKEIDNNSTTTNTKLGSHKVIEPLENIIFPNGKEQDKNNVAVDMLAIVPSKKQGSGGGLFRKLLWRKKKSSKKIPIPFPS</sequence>
<feature type="coiled-coil region" evidence="3">
    <location>
        <begin position="725"/>
        <end position="836"/>
    </location>
</feature>
<feature type="region of interest" description="Disordered" evidence="4">
    <location>
        <begin position="340"/>
        <end position="377"/>
    </location>
</feature>
<keyword evidence="6" id="KW-1185">Reference proteome</keyword>